<evidence type="ECO:0000256" key="1">
    <source>
        <dbReference type="ARBA" id="ARBA00004141"/>
    </source>
</evidence>
<feature type="transmembrane region" description="Helical" evidence="5">
    <location>
        <begin position="116"/>
        <end position="136"/>
    </location>
</feature>
<dbReference type="Gene3D" id="1.10.1450.10">
    <property type="entry name" value="Tetraspanin"/>
    <property type="match status" value="1"/>
</dbReference>
<evidence type="ECO:0000256" key="2">
    <source>
        <dbReference type="ARBA" id="ARBA00022692"/>
    </source>
</evidence>
<dbReference type="GO" id="GO:0016020">
    <property type="term" value="C:membrane"/>
    <property type="evidence" value="ECO:0007669"/>
    <property type="project" value="UniProtKB-SubCell"/>
</dbReference>
<keyword evidence="3 5" id="KW-1133">Transmembrane helix</keyword>
<dbReference type="InterPro" id="IPR018499">
    <property type="entry name" value="Tetraspanin/Peripherin"/>
</dbReference>
<keyword evidence="4 5" id="KW-0472">Membrane</keyword>
<evidence type="ECO:0000313" key="7">
    <source>
        <dbReference type="Proteomes" id="UP001430953"/>
    </source>
</evidence>
<reference evidence="6 7" key="1">
    <citation type="submission" date="2023-03" db="EMBL/GenBank/DDBJ databases">
        <title>High recombination rates correlate with genetic variation in Cardiocondyla obscurior ants.</title>
        <authorList>
            <person name="Errbii M."/>
        </authorList>
    </citation>
    <scope>NUCLEOTIDE SEQUENCE [LARGE SCALE GENOMIC DNA]</scope>
    <source>
        <strain evidence="6">Alpha-2009</strain>
        <tissue evidence="6">Whole body</tissue>
    </source>
</reference>
<feature type="transmembrane region" description="Helical" evidence="5">
    <location>
        <begin position="7"/>
        <end position="31"/>
    </location>
</feature>
<evidence type="ECO:0008006" key="8">
    <source>
        <dbReference type="Google" id="ProtNLM"/>
    </source>
</evidence>
<feature type="transmembrane region" description="Helical" evidence="5">
    <location>
        <begin position="236"/>
        <end position="255"/>
    </location>
</feature>
<protein>
    <recommendedName>
        <fullName evidence="8">Tetraspanin</fullName>
    </recommendedName>
</protein>
<sequence length="304" mass="34959">MSRRLDVVTIVTLLILFNFIFLIIVTVPILFGGKWLAIYGSPNCKNTNNVCDLKSPSTALCIIDLWMMIQLRDLRISLQNSNVAQLIFSALITIFTATIARACYYSFRGRPTTFMLYFMRIVLLLEMIVSTSIYVFHTSLNERFERGLNESIVAYRQDNFSYIIDTMQSSLQCCGSSGYANWLNLDPPENIPLSCNVSQRKSDIYSEISSEKYTTGCYNRLLDIEKDLITLPLLSLIYQQIIFVIFANFLDYLIVKLKKKEMVWRTICVSNNPNRNQNSVTGNTIEYVRIYPLGFKLALIVCKH</sequence>
<feature type="transmembrane region" description="Helical" evidence="5">
    <location>
        <begin position="83"/>
        <end position="104"/>
    </location>
</feature>
<gene>
    <name evidence="6" type="ORF">PUN28_010791</name>
</gene>
<evidence type="ECO:0000313" key="6">
    <source>
        <dbReference type="EMBL" id="KAL0115510.1"/>
    </source>
</evidence>
<keyword evidence="2 5" id="KW-0812">Transmembrane</keyword>
<evidence type="ECO:0000256" key="3">
    <source>
        <dbReference type="ARBA" id="ARBA00022989"/>
    </source>
</evidence>
<evidence type="ECO:0000256" key="4">
    <source>
        <dbReference type="ARBA" id="ARBA00023136"/>
    </source>
</evidence>
<comment type="subcellular location">
    <subcellularLocation>
        <location evidence="1">Membrane</location>
        <topology evidence="1">Multi-pass membrane protein</topology>
    </subcellularLocation>
</comment>
<accession>A0AAW2FKA5</accession>
<organism evidence="6 7">
    <name type="scientific">Cardiocondyla obscurior</name>
    <dbReference type="NCBI Taxonomy" id="286306"/>
    <lineage>
        <taxon>Eukaryota</taxon>
        <taxon>Metazoa</taxon>
        <taxon>Ecdysozoa</taxon>
        <taxon>Arthropoda</taxon>
        <taxon>Hexapoda</taxon>
        <taxon>Insecta</taxon>
        <taxon>Pterygota</taxon>
        <taxon>Neoptera</taxon>
        <taxon>Endopterygota</taxon>
        <taxon>Hymenoptera</taxon>
        <taxon>Apocrita</taxon>
        <taxon>Aculeata</taxon>
        <taxon>Formicoidea</taxon>
        <taxon>Formicidae</taxon>
        <taxon>Myrmicinae</taxon>
        <taxon>Cardiocondyla</taxon>
    </lineage>
</organism>
<comment type="caution">
    <text evidence="6">The sequence shown here is derived from an EMBL/GenBank/DDBJ whole genome shotgun (WGS) entry which is preliminary data.</text>
</comment>
<dbReference type="Pfam" id="PF00335">
    <property type="entry name" value="Tetraspanin"/>
    <property type="match status" value="1"/>
</dbReference>
<keyword evidence="7" id="KW-1185">Reference proteome</keyword>
<dbReference type="InterPro" id="IPR008952">
    <property type="entry name" value="Tetraspanin_EC2_sf"/>
</dbReference>
<dbReference type="SUPFAM" id="SSF48652">
    <property type="entry name" value="Tetraspanin"/>
    <property type="match status" value="1"/>
</dbReference>
<dbReference type="Proteomes" id="UP001430953">
    <property type="component" value="Unassembled WGS sequence"/>
</dbReference>
<evidence type="ECO:0000256" key="5">
    <source>
        <dbReference type="SAM" id="Phobius"/>
    </source>
</evidence>
<proteinExistence type="predicted"/>
<dbReference type="AlphaFoldDB" id="A0AAW2FKA5"/>
<name>A0AAW2FKA5_9HYME</name>
<dbReference type="EMBL" id="JADYXP020000010">
    <property type="protein sequence ID" value="KAL0115510.1"/>
    <property type="molecule type" value="Genomic_DNA"/>
</dbReference>